<evidence type="ECO:0000256" key="1">
    <source>
        <dbReference type="ARBA" id="ARBA00004651"/>
    </source>
</evidence>
<sequence length="208" mass="23628">MLNEVINFLLHPLAYIVPIADRLNGWIYLFLFIWIFLETAFVIFSFLPGQSVLFLTSTIAASPHSDLNVVWLFIVFLAAATIGADIKYHQGATLNERSKLSREIQSSDQMEKTQQYFDRNEKSSLLLSRFIPFIGLFVPIIAGNSDMSLRKFNKLNFLGALIWVGACCLAGFYLGSTPFVQKYFSLIFLLLAILPGLVKKIFQLLFQK</sequence>
<feature type="transmembrane region" description="Helical" evidence="7">
    <location>
        <begin position="26"/>
        <end position="47"/>
    </location>
</feature>
<keyword evidence="4 7" id="KW-0812">Transmembrane</keyword>
<feature type="domain" description="VTT" evidence="8">
    <location>
        <begin position="48"/>
        <end position="171"/>
    </location>
</feature>
<dbReference type="Proteomes" id="UP000076405">
    <property type="component" value="Chromosome"/>
</dbReference>
<dbReference type="Pfam" id="PF09335">
    <property type="entry name" value="VTT_dom"/>
    <property type="match status" value="1"/>
</dbReference>
<dbReference type="PANTHER" id="PTHR30353">
    <property type="entry name" value="INNER MEMBRANE PROTEIN DEDA-RELATED"/>
    <property type="match status" value="1"/>
</dbReference>
<dbReference type="OrthoDB" id="2146549at2"/>
<gene>
    <name evidence="9" type="ORF">ADU70_2001</name>
    <name evidence="10" type="ORF">ADU72_0653</name>
</gene>
<evidence type="ECO:0000313" key="11">
    <source>
        <dbReference type="Proteomes" id="UP000076244"/>
    </source>
</evidence>
<dbReference type="EMBL" id="CP012275">
    <property type="protein sequence ID" value="AMV63467.1"/>
    <property type="molecule type" value="Genomic_DNA"/>
</dbReference>
<dbReference type="AlphaFoldDB" id="A0A0R2HH57"/>
<protein>
    <submittedName>
        <fullName evidence="9">DedA protein</fullName>
    </submittedName>
</protein>
<evidence type="ECO:0000313" key="12">
    <source>
        <dbReference type="Proteomes" id="UP000076405"/>
    </source>
</evidence>
<evidence type="ECO:0000259" key="8">
    <source>
        <dbReference type="Pfam" id="PF09335"/>
    </source>
</evidence>
<dbReference type="PANTHER" id="PTHR30353:SF0">
    <property type="entry name" value="TRANSMEMBRANE PROTEIN"/>
    <property type="match status" value="1"/>
</dbReference>
<dbReference type="Proteomes" id="UP000076244">
    <property type="component" value="Chromosome"/>
</dbReference>
<dbReference type="InterPro" id="IPR032818">
    <property type="entry name" value="DedA-like"/>
</dbReference>
<dbReference type="GO" id="GO:0005886">
    <property type="term" value="C:plasma membrane"/>
    <property type="evidence" value="ECO:0007669"/>
    <property type="project" value="UniProtKB-SubCell"/>
</dbReference>
<dbReference type="InterPro" id="IPR032816">
    <property type="entry name" value="VTT_dom"/>
</dbReference>
<feature type="transmembrane region" description="Helical" evidence="7">
    <location>
        <begin position="126"/>
        <end position="143"/>
    </location>
</feature>
<evidence type="ECO:0000313" key="10">
    <source>
        <dbReference type="EMBL" id="AMV66598.1"/>
    </source>
</evidence>
<organism evidence="9 12">
    <name type="scientific">Pediococcus damnosus</name>
    <dbReference type="NCBI Taxonomy" id="51663"/>
    <lineage>
        <taxon>Bacteria</taxon>
        <taxon>Bacillati</taxon>
        <taxon>Bacillota</taxon>
        <taxon>Bacilli</taxon>
        <taxon>Lactobacillales</taxon>
        <taxon>Lactobacillaceae</taxon>
        <taxon>Pediococcus</taxon>
    </lineage>
</organism>
<feature type="transmembrane region" description="Helical" evidence="7">
    <location>
        <begin position="180"/>
        <end position="198"/>
    </location>
</feature>
<dbReference type="EMBL" id="CP012288">
    <property type="protein sequence ID" value="AMV66598.1"/>
    <property type="molecule type" value="Genomic_DNA"/>
</dbReference>
<dbReference type="RefSeq" id="WP_046870750.1">
    <property type="nucleotide sequence ID" value="NZ_BAAAXI010000175.1"/>
</dbReference>
<evidence type="ECO:0000256" key="5">
    <source>
        <dbReference type="ARBA" id="ARBA00022989"/>
    </source>
</evidence>
<evidence type="ECO:0000313" key="9">
    <source>
        <dbReference type="EMBL" id="AMV63467.1"/>
    </source>
</evidence>
<proteinExistence type="inferred from homology"/>
<evidence type="ECO:0000256" key="3">
    <source>
        <dbReference type="ARBA" id="ARBA00022475"/>
    </source>
</evidence>
<keyword evidence="11" id="KW-1185">Reference proteome</keyword>
<keyword evidence="3 7" id="KW-1003">Cell membrane</keyword>
<name>A0A0R2HH57_9LACO</name>
<evidence type="ECO:0000256" key="6">
    <source>
        <dbReference type="ARBA" id="ARBA00023136"/>
    </source>
</evidence>
<evidence type="ECO:0000256" key="4">
    <source>
        <dbReference type="ARBA" id="ARBA00022692"/>
    </source>
</evidence>
<keyword evidence="6 7" id="KW-0472">Membrane</keyword>
<comment type="similarity">
    <text evidence="2 7">Belongs to the DedA family.</text>
</comment>
<evidence type="ECO:0000256" key="7">
    <source>
        <dbReference type="RuleBase" id="RU367016"/>
    </source>
</evidence>
<feature type="transmembrane region" description="Helical" evidence="7">
    <location>
        <begin position="155"/>
        <end position="174"/>
    </location>
</feature>
<comment type="subcellular location">
    <subcellularLocation>
        <location evidence="1 7">Cell membrane</location>
        <topology evidence="1 7">Multi-pass membrane protein</topology>
    </subcellularLocation>
</comment>
<reference evidence="11 12" key="1">
    <citation type="journal article" date="2016" name="PLoS ONE">
        <title>The Identification of Novel Diagnostic Marker Genes for the Detection of Beer Spoiling Pediococcus damnosus Strains Using the BlAst Diagnostic Gene findEr.</title>
        <authorList>
            <person name="Behr J."/>
            <person name="Geissler A.J."/>
            <person name="Schmid J."/>
            <person name="Zehe A."/>
            <person name="Vogel R.F."/>
        </authorList>
    </citation>
    <scope>NUCLEOTIDE SEQUENCE [LARGE SCALE GENOMIC DNA]</scope>
    <source>
        <strain evidence="9 12">TMW 2.1533</strain>
        <strain evidence="10 11">TMW 2.1535</strain>
    </source>
</reference>
<feature type="transmembrane region" description="Helical" evidence="7">
    <location>
        <begin position="67"/>
        <end position="86"/>
    </location>
</feature>
<dbReference type="KEGG" id="pdm:ADU72_0653"/>
<evidence type="ECO:0000256" key="2">
    <source>
        <dbReference type="ARBA" id="ARBA00010792"/>
    </source>
</evidence>
<accession>A0A0R2HH57</accession>
<keyword evidence="5 7" id="KW-1133">Transmembrane helix</keyword>